<proteinExistence type="predicted"/>
<dbReference type="SUPFAM" id="SSF52172">
    <property type="entry name" value="CheY-like"/>
    <property type="match status" value="1"/>
</dbReference>
<dbReference type="InterPro" id="IPR011006">
    <property type="entry name" value="CheY-like_superfamily"/>
</dbReference>
<dbReference type="Pfam" id="PF12833">
    <property type="entry name" value="HTH_18"/>
    <property type="match status" value="1"/>
</dbReference>
<dbReference type="GO" id="GO:0043565">
    <property type="term" value="F:sequence-specific DNA binding"/>
    <property type="evidence" value="ECO:0007669"/>
    <property type="project" value="InterPro"/>
</dbReference>
<keyword evidence="8" id="KW-1185">Reference proteome</keyword>
<evidence type="ECO:0000256" key="2">
    <source>
        <dbReference type="ARBA" id="ARBA00023125"/>
    </source>
</evidence>
<organism evidence="7 8">
    <name type="scientific">Paraflavitalea soli</name>
    <dbReference type="NCBI Taxonomy" id="2315862"/>
    <lineage>
        <taxon>Bacteria</taxon>
        <taxon>Pseudomonadati</taxon>
        <taxon>Bacteroidota</taxon>
        <taxon>Chitinophagia</taxon>
        <taxon>Chitinophagales</taxon>
        <taxon>Chitinophagaceae</taxon>
        <taxon>Paraflavitalea</taxon>
    </lineage>
</organism>
<evidence type="ECO:0000259" key="5">
    <source>
        <dbReference type="PROSITE" id="PS01124"/>
    </source>
</evidence>
<dbReference type="Proteomes" id="UP000263900">
    <property type="component" value="Chromosome"/>
</dbReference>
<comment type="caution">
    <text evidence="4">Lacks conserved residue(s) required for the propagation of feature annotation.</text>
</comment>
<evidence type="ECO:0000313" key="7">
    <source>
        <dbReference type="EMBL" id="AXY74115.1"/>
    </source>
</evidence>
<dbReference type="InterPro" id="IPR018060">
    <property type="entry name" value="HTH_AraC"/>
</dbReference>
<evidence type="ECO:0000313" key="8">
    <source>
        <dbReference type="Proteomes" id="UP000263900"/>
    </source>
</evidence>
<dbReference type="OrthoDB" id="9809670at2"/>
<dbReference type="PROSITE" id="PS01124">
    <property type="entry name" value="HTH_ARAC_FAMILY_2"/>
    <property type="match status" value="1"/>
</dbReference>
<dbReference type="SMART" id="SM00342">
    <property type="entry name" value="HTH_ARAC"/>
    <property type="match status" value="1"/>
</dbReference>
<dbReference type="PROSITE" id="PS50110">
    <property type="entry name" value="RESPONSE_REGULATORY"/>
    <property type="match status" value="1"/>
</dbReference>
<reference evidence="7 8" key="1">
    <citation type="submission" date="2018-09" db="EMBL/GenBank/DDBJ databases">
        <title>Genome sequencing of strain 6GH32-13.</title>
        <authorList>
            <person name="Weon H.-Y."/>
            <person name="Heo J."/>
            <person name="Kwon S.-W."/>
        </authorList>
    </citation>
    <scope>NUCLEOTIDE SEQUENCE [LARGE SCALE GENOMIC DNA]</scope>
    <source>
        <strain evidence="7 8">5GH32-13</strain>
    </source>
</reference>
<dbReference type="Gene3D" id="1.10.10.60">
    <property type="entry name" value="Homeodomain-like"/>
    <property type="match status" value="2"/>
</dbReference>
<dbReference type="GO" id="GO:0003700">
    <property type="term" value="F:DNA-binding transcription factor activity"/>
    <property type="evidence" value="ECO:0007669"/>
    <property type="project" value="InterPro"/>
</dbReference>
<protein>
    <submittedName>
        <fullName evidence="7">AraC family transcriptional regulator</fullName>
    </submittedName>
</protein>
<gene>
    <name evidence="7" type="ORF">D3H65_09065</name>
</gene>
<keyword evidence="2" id="KW-0238">DNA-binding</keyword>
<keyword evidence="1" id="KW-0805">Transcription regulation</keyword>
<evidence type="ECO:0000259" key="6">
    <source>
        <dbReference type="PROSITE" id="PS50110"/>
    </source>
</evidence>
<dbReference type="PANTHER" id="PTHR43280">
    <property type="entry name" value="ARAC-FAMILY TRANSCRIPTIONAL REGULATOR"/>
    <property type="match status" value="1"/>
</dbReference>
<dbReference type="PANTHER" id="PTHR43280:SF2">
    <property type="entry name" value="HTH-TYPE TRANSCRIPTIONAL REGULATOR EXSA"/>
    <property type="match status" value="1"/>
</dbReference>
<dbReference type="InterPro" id="IPR001789">
    <property type="entry name" value="Sig_transdc_resp-reg_receiver"/>
</dbReference>
<dbReference type="GO" id="GO:0000160">
    <property type="term" value="P:phosphorelay signal transduction system"/>
    <property type="evidence" value="ECO:0007669"/>
    <property type="project" value="InterPro"/>
</dbReference>
<sequence length="256" mass="28770">MCHNVLIIAPSREVQKVLSDKISVAYQLFTAIDHPAILTVLKEHPIDLVICLAVDRPATGYFCCRQLKSDNISAHIPFILITREESLQIHIKALEAGADVHIGGPVFRECLDAHMRNLITNRGKIRQHFQKRAAGEDQVPEQDGKGQIMRQLTSCVLSLQSPEGISVDQLARMMHMSRPTLYRKIKDITHLTPNELINEARLRKAAELLAEGEYKVLEVARMVGYGSPSSFGKSFLKQFKVTPATYQRMKKIMDAA</sequence>
<dbReference type="EMBL" id="CP032157">
    <property type="protein sequence ID" value="AXY74115.1"/>
    <property type="molecule type" value="Genomic_DNA"/>
</dbReference>
<dbReference type="SUPFAM" id="SSF46689">
    <property type="entry name" value="Homeodomain-like"/>
    <property type="match status" value="1"/>
</dbReference>
<accession>A0A3B7MR82</accession>
<name>A0A3B7MR82_9BACT</name>
<feature type="domain" description="HTH araC/xylS-type" evidence="5">
    <location>
        <begin position="150"/>
        <end position="249"/>
    </location>
</feature>
<evidence type="ECO:0000256" key="3">
    <source>
        <dbReference type="ARBA" id="ARBA00023163"/>
    </source>
</evidence>
<dbReference type="PROSITE" id="PS00041">
    <property type="entry name" value="HTH_ARAC_FAMILY_1"/>
    <property type="match status" value="1"/>
</dbReference>
<dbReference type="KEGG" id="pseg:D3H65_09065"/>
<dbReference type="InterPro" id="IPR018062">
    <property type="entry name" value="HTH_AraC-typ_CS"/>
</dbReference>
<keyword evidence="3" id="KW-0804">Transcription</keyword>
<dbReference type="Gene3D" id="3.40.50.2300">
    <property type="match status" value="1"/>
</dbReference>
<dbReference type="InterPro" id="IPR009057">
    <property type="entry name" value="Homeodomain-like_sf"/>
</dbReference>
<evidence type="ECO:0000256" key="4">
    <source>
        <dbReference type="PROSITE-ProRule" id="PRU00169"/>
    </source>
</evidence>
<dbReference type="RefSeq" id="WP_119050002.1">
    <property type="nucleotide sequence ID" value="NZ_CP032157.1"/>
</dbReference>
<feature type="domain" description="Response regulatory" evidence="6">
    <location>
        <begin position="4"/>
        <end position="119"/>
    </location>
</feature>
<dbReference type="AlphaFoldDB" id="A0A3B7MR82"/>
<evidence type="ECO:0000256" key="1">
    <source>
        <dbReference type="ARBA" id="ARBA00023015"/>
    </source>
</evidence>